<dbReference type="Proteomes" id="UP000606172">
    <property type="component" value="Unassembled WGS sequence"/>
</dbReference>
<dbReference type="SUPFAM" id="SSF89796">
    <property type="entry name" value="CoA-transferase family III (CaiB/BaiF)"/>
    <property type="match status" value="1"/>
</dbReference>
<keyword evidence="3" id="KW-1185">Reference proteome</keyword>
<dbReference type="EMBL" id="BOOW01000061">
    <property type="protein sequence ID" value="GII97508.1"/>
    <property type="molecule type" value="Genomic_DNA"/>
</dbReference>
<dbReference type="InterPro" id="IPR003673">
    <property type="entry name" value="CoA-Trfase_fam_III"/>
</dbReference>
<dbReference type="InterPro" id="IPR050483">
    <property type="entry name" value="CoA-transferase_III_domain"/>
</dbReference>
<sequence length="75" mass="7985">MAPWTASSSSTLSTLLAGPLAAMILGDYGADVIKFEHPAKGGPSRTHGPAKDGVGLWWKMLSRNKRTVTCDFARP</sequence>
<dbReference type="AlphaFoldDB" id="A0A919RPT2"/>
<evidence type="ECO:0000313" key="2">
    <source>
        <dbReference type="EMBL" id="GII97508.1"/>
    </source>
</evidence>
<dbReference type="RefSeq" id="WP_275410807.1">
    <property type="nucleotide sequence ID" value="NZ_BOOW01000061.1"/>
</dbReference>
<dbReference type="PANTHER" id="PTHR48207">
    <property type="entry name" value="SUCCINATE--HYDROXYMETHYLGLUTARATE COA-TRANSFERASE"/>
    <property type="match status" value="1"/>
</dbReference>
<dbReference type="InterPro" id="IPR023606">
    <property type="entry name" value="CoA-Trfase_III_dom_1_sf"/>
</dbReference>
<dbReference type="PANTHER" id="PTHR48207:SF3">
    <property type="entry name" value="SUCCINATE--HYDROXYMETHYLGLUTARATE COA-TRANSFERASE"/>
    <property type="match status" value="1"/>
</dbReference>
<evidence type="ECO:0008006" key="4">
    <source>
        <dbReference type="Google" id="ProtNLM"/>
    </source>
</evidence>
<accession>A0A919RPT2</accession>
<proteinExistence type="predicted"/>
<dbReference type="GO" id="GO:0008410">
    <property type="term" value="F:CoA-transferase activity"/>
    <property type="evidence" value="ECO:0007669"/>
    <property type="project" value="TreeGrafter"/>
</dbReference>
<name>A0A919RPT2_9ACTN</name>
<keyword evidence="1" id="KW-0808">Transferase</keyword>
<evidence type="ECO:0000313" key="3">
    <source>
        <dbReference type="Proteomes" id="UP000606172"/>
    </source>
</evidence>
<evidence type="ECO:0000256" key="1">
    <source>
        <dbReference type="ARBA" id="ARBA00022679"/>
    </source>
</evidence>
<dbReference type="Pfam" id="PF02515">
    <property type="entry name" value="CoA_transf_3"/>
    <property type="match status" value="1"/>
</dbReference>
<gene>
    <name evidence="2" type="ORF">Ssi02_77390</name>
</gene>
<comment type="caution">
    <text evidence="2">The sequence shown here is derived from an EMBL/GenBank/DDBJ whole genome shotgun (WGS) entry which is preliminary data.</text>
</comment>
<protein>
    <recommendedName>
        <fullName evidence="4">CoA transferase</fullName>
    </recommendedName>
</protein>
<dbReference type="Gene3D" id="3.40.50.10540">
    <property type="entry name" value="Crotonobetainyl-coa:carnitine coa-transferase, domain 1"/>
    <property type="match status" value="1"/>
</dbReference>
<reference evidence="2" key="1">
    <citation type="submission" date="2021-01" db="EMBL/GenBank/DDBJ databases">
        <title>Whole genome shotgun sequence of Sinosporangium siamense NBRC 109515.</title>
        <authorList>
            <person name="Komaki H."/>
            <person name="Tamura T."/>
        </authorList>
    </citation>
    <scope>NUCLEOTIDE SEQUENCE</scope>
    <source>
        <strain evidence="2">NBRC 109515</strain>
    </source>
</reference>
<organism evidence="2 3">
    <name type="scientific">Sinosporangium siamense</name>
    <dbReference type="NCBI Taxonomy" id="1367973"/>
    <lineage>
        <taxon>Bacteria</taxon>
        <taxon>Bacillati</taxon>
        <taxon>Actinomycetota</taxon>
        <taxon>Actinomycetes</taxon>
        <taxon>Streptosporangiales</taxon>
        <taxon>Streptosporangiaceae</taxon>
        <taxon>Sinosporangium</taxon>
    </lineage>
</organism>